<feature type="binding site" evidence="3">
    <location>
        <begin position="9"/>
        <end position="16"/>
    </location>
    <ligand>
        <name>substrate</name>
    </ligand>
</feature>
<keyword evidence="6" id="KW-1185">Reference proteome</keyword>
<evidence type="ECO:0000256" key="2">
    <source>
        <dbReference type="PIRSR" id="PIRSR613078-1"/>
    </source>
</evidence>
<comment type="caution">
    <text evidence="5">The sequence shown here is derived from an EMBL/GenBank/DDBJ whole genome shotgun (WGS) entry which is preliminary data.</text>
</comment>
<evidence type="ECO:0000313" key="6">
    <source>
        <dbReference type="Proteomes" id="UP000245433"/>
    </source>
</evidence>
<feature type="binding site" evidence="3">
    <location>
        <position position="59"/>
    </location>
    <ligand>
        <name>substrate</name>
    </ligand>
</feature>
<dbReference type="SMART" id="SM00855">
    <property type="entry name" value="PGAM"/>
    <property type="match status" value="1"/>
</dbReference>
<reference evidence="5 6" key="1">
    <citation type="submission" date="2018-04" db="EMBL/GenBank/DDBJ databases">
        <title>Genomic Encyclopedia of Type Strains, Phase IV (KMG-IV): sequencing the most valuable type-strain genomes for metagenomic binning, comparative biology and taxonomic classification.</title>
        <authorList>
            <person name="Goeker M."/>
        </authorList>
    </citation>
    <scope>NUCLEOTIDE SEQUENCE [LARGE SCALE GENOMIC DNA]</scope>
    <source>
        <strain evidence="5 6">DSM 28795</strain>
    </source>
</reference>
<dbReference type="InterPro" id="IPR013078">
    <property type="entry name" value="His_Pase_superF_clade-1"/>
</dbReference>
<dbReference type="GO" id="GO:0004331">
    <property type="term" value="F:fructose-2,6-bisphosphate 2-phosphatase activity"/>
    <property type="evidence" value="ECO:0007669"/>
    <property type="project" value="TreeGrafter"/>
</dbReference>
<dbReference type="Proteomes" id="UP000245433">
    <property type="component" value="Unassembled WGS sequence"/>
</dbReference>
<dbReference type="RefSeq" id="WP_089940396.1">
    <property type="nucleotide sequence ID" value="NZ_CAKOEX010000007.1"/>
</dbReference>
<dbReference type="AlphaFoldDB" id="A0A2U1D706"/>
<sequence length="221" mass="24804">MAITIYMVRHGETYFNLTRRFQGHSDAPLTTKGIQDAHQAGQRLAKIAFDGAYSSDLTRAIHTARFILAENQAKSPKEPVQLPDFREENFGSFEGIDSQVTVTYLNGFVKPIYSDYSAMVAGIGMQAVMDLFHNHDPYQLAENYQHFYDRVQHGFELLRQAHQDGDQILVVAHGTTIRAIADMFGRSDLALNSVKNGAVMQLSLTDTTAEVISFNDTETYF</sequence>
<protein>
    <submittedName>
        <fullName evidence="5">Putative phosphoglycerate mutase</fullName>
    </submittedName>
</protein>
<dbReference type="EMBL" id="QEKT01000007">
    <property type="protein sequence ID" value="PVY83463.1"/>
    <property type="molecule type" value="Genomic_DNA"/>
</dbReference>
<feature type="active site" description="Proton donor/acceptor" evidence="2">
    <location>
        <position position="87"/>
    </location>
</feature>
<proteinExistence type="predicted"/>
<dbReference type="SUPFAM" id="SSF53254">
    <property type="entry name" value="Phosphoglycerate mutase-like"/>
    <property type="match status" value="1"/>
</dbReference>
<dbReference type="GO" id="GO:0043456">
    <property type="term" value="P:regulation of pentose-phosphate shunt"/>
    <property type="evidence" value="ECO:0007669"/>
    <property type="project" value="TreeGrafter"/>
</dbReference>
<dbReference type="Pfam" id="PF00300">
    <property type="entry name" value="His_Phos_1"/>
    <property type="match status" value="1"/>
</dbReference>
<dbReference type="GO" id="GO:0045820">
    <property type="term" value="P:negative regulation of glycolytic process"/>
    <property type="evidence" value="ECO:0007669"/>
    <property type="project" value="TreeGrafter"/>
</dbReference>
<evidence type="ECO:0000256" key="3">
    <source>
        <dbReference type="PIRSR" id="PIRSR613078-2"/>
    </source>
</evidence>
<gene>
    <name evidence="5" type="ORF">C7384_10769</name>
</gene>
<name>A0A2U1D706_9LACO</name>
<feature type="active site" description="Tele-phosphohistidine intermediate" evidence="2">
    <location>
        <position position="10"/>
    </location>
</feature>
<keyword evidence="1" id="KW-0378">Hydrolase</keyword>
<dbReference type="OrthoDB" id="4131070at2"/>
<dbReference type="PANTHER" id="PTHR46517:SF1">
    <property type="entry name" value="FRUCTOSE-2,6-BISPHOSPHATASE TIGAR"/>
    <property type="match status" value="1"/>
</dbReference>
<dbReference type="InterPro" id="IPR029033">
    <property type="entry name" value="His_PPase_superfam"/>
</dbReference>
<organism evidence="5 6">
    <name type="scientific">Convivina intestini</name>
    <dbReference type="NCBI Taxonomy" id="1505726"/>
    <lineage>
        <taxon>Bacteria</taxon>
        <taxon>Bacillati</taxon>
        <taxon>Bacillota</taxon>
        <taxon>Bacilli</taxon>
        <taxon>Lactobacillales</taxon>
        <taxon>Lactobacillaceae</taxon>
        <taxon>Convivina</taxon>
    </lineage>
</organism>
<feature type="site" description="Transition state stabilizer" evidence="4">
    <location>
        <position position="173"/>
    </location>
</feature>
<accession>A0A2U1D706</accession>
<dbReference type="Gene3D" id="3.40.50.1240">
    <property type="entry name" value="Phosphoglycerate mutase-like"/>
    <property type="match status" value="1"/>
</dbReference>
<evidence type="ECO:0000313" key="5">
    <source>
        <dbReference type="EMBL" id="PVY83463.1"/>
    </source>
</evidence>
<dbReference type="CDD" id="cd07067">
    <property type="entry name" value="HP_PGM_like"/>
    <property type="match status" value="1"/>
</dbReference>
<evidence type="ECO:0000256" key="1">
    <source>
        <dbReference type="ARBA" id="ARBA00022801"/>
    </source>
</evidence>
<dbReference type="GO" id="GO:0005829">
    <property type="term" value="C:cytosol"/>
    <property type="evidence" value="ECO:0007669"/>
    <property type="project" value="TreeGrafter"/>
</dbReference>
<dbReference type="InterPro" id="IPR051695">
    <property type="entry name" value="Phosphoglycerate_Mutase"/>
</dbReference>
<dbReference type="PANTHER" id="PTHR46517">
    <property type="entry name" value="FRUCTOSE-2,6-BISPHOSPHATASE TIGAR"/>
    <property type="match status" value="1"/>
</dbReference>
<evidence type="ECO:0000256" key="4">
    <source>
        <dbReference type="PIRSR" id="PIRSR613078-3"/>
    </source>
</evidence>